<organism evidence="1 2">
    <name type="scientific">Cymbomonas tetramitiformis</name>
    <dbReference type="NCBI Taxonomy" id="36881"/>
    <lineage>
        <taxon>Eukaryota</taxon>
        <taxon>Viridiplantae</taxon>
        <taxon>Chlorophyta</taxon>
        <taxon>Pyramimonadophyceae</taxon>
        <taxon>Pyramimonadales</taxon>
        <taxon>Pyramimonadaceae</taxon>
        <taxon>Cymbomonas</taxon>
    </lineage>
</organism>
<proteinExistence type="predicted"/>
<name>A0AAE0FA87_9CHLO</name>
<sequence>MATSHGLQVDADEMEWTAFTLLGSPPLQGVEILSASGARDATAKYLPSAQQLLAHMRVHPRHFQPLLGAMVLFAKHARPFDGLVGEAEMWRITVEALGSSPGLEQAAKALAEAAQVMWRAKEKEAARELPTQVGLSFAEFLEGWRCKNIVGAIAIRQRRSPRPCCQLSGGPARAVLANAILVCGAGGRHGHPRALRVRPATHGVAQQVMVNIFVQEPGAVIIYVWNFAQGRRTAHRWDAFALTTAQGCEAAAQVLLSADVGAELQSEVGP</sequence>
<comment type="caution">
    <text evidence="1">The sequence shown here is derived from an EMBL/GenBank/DDBJ whole genome shotgun (WGS) entry which is preliminary data.</text>
</comment>
<evidence type="ECO:0000313" key="1">
    <source>
        <dbReference type="EMBL" id="KAK3255885.1"/>
    </source>
</evidence>
<reference evidence="1 2" key="1">
    <citation type="journal article" date="2015" name="Genome Biol. Evol.">
        <title>Comparative Genomics of a Bacterivorous Green Alga Reveals Evolutionary Causalities and Consequences of Phago-Mixotrophic Mode of Nutrition.</title>
        <authorList>
            <person name="Burns J.A."/>
            <person name="Paasch A."/>
            <person name="Narechania A."/>
            <person name="Kim E."/>
        </authorList>
    </citation>
    <scope>NUCLEOTIDE SEQUENCE [LARGE SCALE GENOMIC DNA]</scope>
    <source>
        <strain evidence="1 2">PLY_AMNH</strain>
    </source>
</reference>
<dbReference type="Proteomes" id="UP001190700">
    <property type="component" value="Unassembled WGS sequence"/>
</dbReference>
<gene>
    <name evidence="1" type="ORF">CYMTET_34953</name>
</gene>
<accession>A0AAE0FA87</accession>
<dbReference type="EMBL" id="LGRX02022162">
    <property type="protein sequence ID" value="KAK3255885.1"/>
    <property type="molecule type" value="Genomic_DNA"/>
</dbReference>
<keyword evidence="2" id="KW-1185">Reference proteome</keyword>
<evidence type="ECO:0000313" key="2">
    <source>
        <dbReference type="Proteomes" id="UP001190700"/>
    </source>
</evidence>
<dbReference type="AlphaFoldDB" id="A0AAE0FA87"/>
<protein>
    <submittedName>
        <fullName evidence="1">Uncharacterized protein</fullName>
    </submittedName>
</protein>